<gene>
    <name evidence="2" type="ORF">NK667_07035</name>
</gene>
<evidence type="ECO:0000313" key="3">
    <source>
        <dbReference type="Proteomes" id="UP001059607"/>
    </source>
</evidence>
<dbReference type="Proteomes" id="UP001059607">
    <property type="component" value="Chromosome"/>
</dbReference>
<dbReference type="InterPro" id="IPR000415">
    <property type="entry name" value="Nitroreductase-like"/>
</dbReference>
<dbReference type="InterPro" id="IPR052544">
    <property type="entry name" value="Bacteriocin_Proc_Enz"/>
</dbReference>
<name>A0ABY5EKA0_9PSED</name>
<evidence type="ECO:0000259" key="1">
    <source>
        <dbReference type="Pfam" id="PF00881"/>
    </source>
</evidence>
<feature type="domain" description="Nitroreductase" evidence="1">
    <location>
        <begin position="14"/>
        <end position="196"/>
    </location>
</feature>
<dbReference type="CDD" id="cd02142">
    <property type="entry name" value="McbC_SagB-like_oxidoreductase"/>
    <property type="match status" value="1"/>
</dbReference>
<dbReference type="InterPro" id="IPR029479">
    <property type="entry name" value="Nitroreductase"/>
</dbReference>
<reference evidence="2" key="1">
    <citation type="submission" date="2022-07" db="EMBL/GenBank/DDBJ databases">
        <title>Pseudomonas nunamit sp. nov. an antifungal species isolated from Greenland.</title>
        <authorList>
            <person name="Ntana F."/>
            <person name="Hennessy R.C."/>
            <person name="Zervas A."/>
            <person name="Stougaard P."/>
        </authorList>
    </citation>
    <scope>NUCLEOTIDE SEQUENCE</scope>
    <source>
        <strain evidence="2">In5</strain>
    </source>
</reference>
<dbReference type="Gene3D" id="3.40.109.10">
    <property type="entry name" value="NADH Oxidase"/>
    <property type="match status" value="1"/>
</dbReference>
<dbReference type="PANTHER" id="PTHR43745">
    <property type="entry name" value="NITROREDUCTASE MJ1384-RELATED"/>
    <property type="match status" value="1"/>
</dbReference>
<protein>
    <submittedName>
        <fullName evidence="2">SagB/ThcOx family dehydrogenase</fullName>
    </submittedName>
</protein>
<proteinExistence type="predicted"/>
<accession>A0ABY5EKA0</accession>
<dbReference type="Pfam" id="PF00881">
    <property type="entry name" value="Nitroreductase"/>
    <property type="match status" value="1"/>
</dbReference>
<dbReference type="SUPFAM" id="SSF55469">
    <property type="entry name" value="FMN-dependent nitroreductase-like"/>
    <property type="match status" value="1"/>
</dbReference>
<dbReference type="RefSeq" id="WP_054614171.1">
    <property type="nucleotide sequence ID" value="NZ_CP101125.1"/>
</dbReference>
<organism evidence="2 3">
    <name type="scientific">Pseudomonas nunensis</name>
    <dbReference type="NCBI Taxonomy" id="2961896"/>
    <lineage>
        <taxon>Bacteria</taxon>
        <taxon>Pseudomonadati</taxon>
        <taxon>Pseudomonadota</taxon>
        <taxon>Gammaproteobacteria</taxon>
        <taxon>Pseudomonadales</taxon>
        <taxon>Pseudomonadaceae</taxon>
        <taxon>Pseudomonas</taxon>
    </lineage>
</organism>
<keyword evidence="3" id="KW-1185">Reference proteome</keyword>
<dbReference type="PANTHER" id="PTHR43745:SF2">
    <property type="entry name" value="NITROREDUCTASE MJ1384-RELATED"/>
    <property type="match status" value="1"/>
</dbReference>
<dbReference type="EMBL" id="CP101125">
    <property type="protein sequence ID" value="UTO16094.1"/>
    <property type="molecule type" value="Genomic_DNA"/>
</dbReference>
<evidence type="ECO:0000313" key="2">
    <source>
        <dbReference type="EMBL" id="UTO16094.1"/>
    </source>
</evidence>
<sequence length="199" mass="21060">MDASTATTLQNLLARRRSVRRYTDEAVPLSTLLNILSAGQGRTSAEGKRAAPSAHALYPLTLGVIVRRVEGLQPGFYAFDPESAQLKLSGPDLEAGVLNEAALGDETWLEDAAVVVAIIGNRELALQHFAEQQTDGLRGARYIDFEAGAVAQNMYLAVTAEGLGSVVVMGFDDAAMKSALKLGESSHPVALFCVGRSAD</sequence>